<dbReference type="OrthoDB" id="284990at2"/>
<evidence type="ECO:0000256" key="3">
    <source>
        <dbReference type="ARBA" id="ARBA00022722"/>
    </source>
</evidence>
<comment type="catalytic activity">
    <reaction evidence="6">
        <text>Exonucleolytic cleavage in either 5'- to 3'- or 3'- to 5'-direction to yield nucleoside 5'-phosphates.</text>
        <dbReference type="EC" id="3.1.11.6"/>
    </reaction>
</comment>
<evidence type="ECO:0000256" key="5">
    <source>
        <dbReference type="ARBA" id="ARBA00022839"/>
    </source>
</evidence>
<dbReference type="Gene3D" id="1.10.287.1040">
    <property type="entry name" value="Exonuclease VII, small subunit"/>
    <property type="match status" value="1"/>
</dbReference>
<evidence type="ECO:0000313" key="9">
    <source>
        <dbReference type="Proteomes" id="UP000324233"/>
    </source>
</evidence>
<feature type="region of interest" description="Disordered" evidence="7">
    <location>
        <begin position="67"/>
        <end position="132"/>
    </location>
</feature>
<dbReference type="GO" id="GO:0009318">
    <property type="term" value="C:exodeoxyribonuclease VII complex"/>
    <property type="evidence" value="ECO:0007669"/>
    <property type="project" value="UniProtKB-UniRule"/>
</dbReference>
<reference evidence="8 9" key="1">
    <citation type="submission" date="2019-08" db="EMBL/GenBank/DDBJ databases">
        <title>Deep-cultivation of Planctomycetes and their phenomic and genomic characterization uncovers novel biology.</title>
        <authorList>
            <person name="Wiegand S."/>
            <person name="Jogler M."/>
            <person name="Boedeker C."/>
            <person name="Pinto D."/>
            <person name="Vollmers J."/>
            <person name="Rivas-Marin E."/>
            <person name="Kohn T."/>
            <person name="Peeters S.H."/>
            <person name="Heuer A."/>
            <person name="Rast P."/>
            <person name="Oberbeckmann S."/>
            <person name="Bunk B."/>
            <person name="Jeske O."/>
            <person name="Meyerdierks A."/>
            <person name="Storesund J.E."/>
            <person name="Kallscheuer N."/>
            <person name="Luecker S."/>
            <person name="Lage O.M."/>
            <person name="Pohl T."/>
            <person name="Merkel B.J."/>
            <person name="Hornburger P."/>
            <person name="Mueller R.-W."/>
            <person name="Bruemmer F."/>
            <person name="Labrenz M."/>
            <person name="Spormann A.M."/>
            <person name="Op den Camp H."/>
            <person name="Overmann J."/>
            <person name="Amann R."/>
            <person name="Jetten M.S.M."/>
            <person name="Mascher T."/>
            <person name="Medema M.H."/>
            <person name="Devos D.P."/>
            <person name="Kaster A.-K."/>
            <person name="Ovreas L."/>
            <person name="Rohde M."/>
            <person name="Galperin M.Y."/>
            <person name="Jogler C."/>
        </authorList>
    </citation>
    <scope>NUCLEOTIDE SEQUENCE [LARGE SCALE GENOMIC DNA]</scope>
    <source>
        <strain evidence="8 9">OJF2</strain>
    </source>
</reference>
<dbReference type="GO" id="GO:0005829">
    <property type="term" value="C:cytosol"/>
    <property type="evidence" value="ECO:0007669"/>
    <property type="project" value="TreeGrafter"/>
</dbReference>
<evidence type="ECO:0000256" key="2">
    <source>
        <dbReference type="ARBA" id="ARBA00022490"/>
    </source>
</evidence>
<dbReference type="RefSeq" id="WP_148597229.1">
    <property type="nucleotide sequence ID" value="NZ_CP042997.1"/>
</dbReference>
<dbReference type="HAMAP" id="MF_00337">
    <property type="entry name" value="Exonuc_7_S"/>
    <property type="match status" value="1"/>
</dbReference>
<evidence type="ECO:0000313" key="8">
    <source>
        <dbReference type="EMBL" id="QEH37705.1"/>
    </source>
</evidence>
<dbReference type="AlphaFoldDB" id="A0A5B9WCD2"/>
<evidence type="ECO:0000256" key="6">
    <source>
        <dbReference type="HAMAP-Rule" id="MF_00337"/>
    </source>
</evidence>
<evidence type="ECO:0000256" key="4">
    <source>
        <dbReference type="ARBA" id="ARBA00022801"/>
    </source>
</evidence>
<dbReference type="KEGG" id="agv:OJF2_62960"/>
<dbReference type="PANTHER" id="PTHR34137">
    <property type="entry name" value="EXODEOXYRIBONUCLEASE 7 SMALL SUBUNIT"/>
    <property type="match status" value="1"/>
</dbReference>
<dbReference type="InterPro" id="IPR003761">
    <property type="entry name" value="Exonuc_VII_S"/>
</dbReference>
<protein>
    <recommendedName>
        <fullName evidence="6">Exodeoxyribonuclease 7 small subunit</fullName>
        <ecNumber evidence="6">3.1.11.6</ecNumber>
    </recommendedName>
    <alternativeName>
        <fullName evidence="6">Exodeoxyribonuclease VII small subunit</fullName>
        <shortName evidence="6">Exonuclease VII small subunit</shortName>
    </alternativeName>
</protein>
<keyword evidence="2 6" id="KW-0963">Cytoplasm</keyword>
<dbReference type="GO" id="GO:0006308">
    <property type="term" value="P:DNA catabolic process"/>
    <property type="evidence" value="ECO:0007669"/>
    <property type="project" value="UniProtKB-UniRule"/>
</dbReference>
<dbReference type="Pfam" id="PF02609">
    <property type="entry name" value="Exonuc_VII_S"/>
    <property type="match status" value="1"/>
</dbReference>
<dbReference type="PANTHER" id="PTHR34137:SF1">
    <property type="entry name" value="EXODEOXYRIBONUCLEASE 7 SMALL SUBUNIT"/>
    <property type="match status" value="1"/>
</dbReference>
<name>A0A5B9WCD2_9BACT</name>
<keyword evidence="4 6" id="KW-0378">Hydrolase</keyword>
<dbReference type="Proteomes" id="UP000324233">
    <property type="component" value="Chromosome"/>
</dbReference>
<sequence>MTEDAAAEIPFEIALARIEEIVEALERGEPELAAALEQYETGVRLLSGCYAILERAERSVALLAGVDADGKPITTPFDASATHEAPSPQAAGKAAAPTPAAEKKPPAEKKPAGTRRAKPAADVEDDPLEPPF</sequence>
<dbReference type="InterPro" id="IPR037004">
    <property type="entry name" value="Exonuc_VII_ssu_sf"/>
</dbReference>
<keyword evidence="5 6" id="KW-0269">Exonuclease</keyword>
<accession>A0A5B9WCD2</accession>
<dbReference type="EMBL" id="CP042997">
    <property type="protein sequence ID" value="QEH37705.1"/>
    <property type="molecule type" value="Genomic_DNA"/>
</dbReference>
<comment type="function">
    <text evidence="6">Bidirectionally degrades single-stranded DNA into large acid-insoluble oligonucleotides, which are then degraded further into small acid-soluble oligonucleotides.</text>
</comment>
<dbReference type="EC" id="3.1.11.6" evidence="6"/>
<keyword evidence="9" id="KW-1185">Reference proteome</keyword>
<proteinExistence type="inferred from homology"/>
<evidence type="ECO:0000256" key="1">
    <source>
        <dbReference type="ARBA" id="ARBA00009998"/>
    </source>
</evidence>
<feature type="compositionally biased region" description="Acidic residues" evidence="7">
    <location>
        <begin position="122"/>
        <end position="132"/>
    </location>
</feature>
<dbReference type="GO" id="GO:0008855">
    <property type="term" value="F:exodeoxyribonuclease VII activity"/>
    <property type="evidence" value="ECO:0007669"/>
    <property type="project" value="UniProtKB-UniRule"/>
</dbReference>
<feature type="compositionally biased region" description="Basic and acidic residues" evidence="7">
    <location>
        <begin position="101"/>
        <end position="111"/>
    </location>
</feature>
<evidence type="ECO:0000256" key="7">
    <source>
        <dbReference type="SAM" id="MobiDB-lite"/>
    </source>
</evidence>
<feature type="compositionally biased region" description="Low complexity" evidence="7">
    <location>
        <begin position="90"/>
        <end position="100"/>
    </location>
</feature>
<comment type="similarity">
    <text evidence="1 6">Belongs to the XseB family.</text>
</comment>
<gene>
    <name evidence="6 8" type="primary">xseB</name>
    <name evidence="8" type="ORF">OJF2_62960</name>
</gene>
<keyword evidence="3 6" id="KW-0540">Nuclease</keyword>
<dbReference type="SUPFAM" id="SSF116842">
    <property type="entry name" value="XseB-like"/>
    <property type="match status" value="1"/>
</dbReference>
<dbReference type="NCBIfam" id="TIGR01280">
    <property type="entry name" value="xseB"/>
    <property type="match status" value="1"/>
</dbReference>
<comment type="subcellular location">
    <subcellularLocation>
        <location evidence="6">Cytoplasm</location>
    </subcellularLocation>
</comment>
<organism evidence="8 9">
    <name type="scientific">Aquisphaera giovannonii</name>
    <dbReference type="NCBI Taxonomy" id="406548"/>
    <lineage>
        <taxon>Bacteria</taxon>
        <taxon>Pseudomonadati</taxon>
        <taxon>Planctomycetota</taxon>
        <taxon>Planctomycetia</taxon>
        <taxon>Isosphaerales</taxon>
        <taxon>Isosphaeraceae</taxon>
        <taxon>Aquisphaera</taxon>
    </lineage>
</organism>
<comment type="subunit">
    <text evidence="6">Heterooligomer composed of large and small subunits.</text>
</comment>